<evidence type="ECO:0000256" key="7">
    <source>
        <dbReference type="ARBA" id="ARBA00023125"/>
    </source>
</evidence>
<dbReference type="Gene3D" id="3.90.1150.50">
    <property type="entry name" value="Transcription-repair-coupling factor, D7 domain"/>
    <property type="match status" value="1"/>
</dbReference>
<dbReference type="Gene3D" id="2.40.10.170">
    <property type="match status" value="1"/>
</dbReference>
<dbReference type="SUPFAM" id="SSF143517">
    <property type="entry name" value="TRCF domain-like"/>
    <property type="match status" value="1"/>
</dbReference>
<dbReference type="GO" id="GO:0006355">
    <property type="term" value="P:regulation of DNA-templated transcription"/>
    <property type="evidence" value="ECO:0007669"/>
    <property type="project" value="UniProtKB-UniRule"/>
</dbReference>
<evidence type="ECO:0000259" key="11">
    <source>
        <dbReference type="PROSITE" id="PS51194"/>
    </source>
</evidence>
<dbReference type="PROSITE" id="PS51194">
    <property type="entry name" value="HELICASE_CTER"/>
    <property type="match status" value="1"/>
</dbReference>
<dbReference type="PANTHER" id="PTHR47964">
    <property type="entry name" value="ATP-DEPENDENT DNA HELICASE HOMOLOG RECG, CHLOROPLASTIC"/>
    <property type="match status" value="1"/>
</dbReference>
<comment type="subcellular location">
    <subcellularLocation>
        <location evidence="9">Cytoplasm</location>
    </subcellularLocation>
</comment>
<proteinExistence type="inferred from homology"/>
<dbReference type="InterPro" id="IPR011545">
    <property type="entry name" value="DEAD/DEAH_box_helicase_dom"/>
</dbReference>
<evidence type="ECO:0000256" key="3">
    <source>
        <dbReference type="ARBA" id="ARBA00022763"/>
    </source>
</evidence>
<dbReference type="InterPro" id="IPR037235">
    <property type="entry name" value="TRCF-like_C_D7"/>
</dbReference>
<dbReference type="InterPro" id="IPR003711">
    <property type="entry name" value="CarD-like/TRCF_RID"/>
</dbReference>
<evidence type="ECO:0000313" key="13">
    <source>
        <dbReference type="Proteomes" id="UP000239772"/>
    </source>
</evidence>
<dbReference type="GO" id="GO:0003684">
    <property type="term" value="F:damaged DNA binding"/>
    <property type="evidence" value="ECO:0007669"/>
    <property type="project" value="InterPro"/>
</dbReference>
<comment type="function">
    <text evidence="9">Couples transcription and DNA repair by recognizing RNA polymerase (RNAP) stalled at DNA lesions. Mediates ATP-dependent release of RNAP and its truncated transcript from the DNA, and recruitment of nucleotide excision repair machinery to the damaged site.</text>
</comment>
<dbReference type="OrthoDB" id="9804325at2"/>
<dbReference type="GO" id="GO:0016787">
    <property type="term" value="F:hydrolase activity"/>
    <property type="evidence" value="ECO:0007669"/>
    <property type="project" value="UniProtKB-KW"/>
</dbReference>
<accession>A0A2T1HQJ5</accession>
<gene>
    <name evidence="9" type="primary">mfd</name>
    <name evidence="12" type="ORF">SLNSH_16680</name>
</gene>
<dbReference type="InterPro" id="IPR041471">
    <property type="entry name" value="UvrB_inter"/>
</dbReference>
<evidence type="ECO:0000256" key="6">
    <source>
        <dbReference type="ARBA" id="ARBA00022840"/>
    </source>
</evidence>
<keyword evidence="4 9" id="KW-0378">Hydrolase</keyword>
<dbReference type="GO" id="GO:0005524">
    <property type="term" value="F:ATP binding"/>
    <property type="evidence" value="ECO:0007669"/>
    <property type="project" value="UniProtKB-UniRule"/>
</dbReference>
<dbReference type="Pfam" id="PF17757">
    <property type="entry name" value="UvrB_inter"/>
    <property type="match status" value="1"/>
</dbReference>
<dbReference type="HAMAP" id="MF_00969">
    <property type="entry name" value="TRCF"/>
    <property type="match status" value="1"/>
</dbReference>
<dbReference type="InterPro" id="IPR036101">
    <property type="entry name" value="CarD-like/TRCF_RID_sf"/>
</dbReference>
<dbReference type="InterPro" id="IPR047112">
    <property type="entry name" value="RecG/Mfd"/>
</dbReference>
<dbReference type="EC" id="3.6.4.-" evidence="9"/>
<protein>
    <recommendedName>
        <fullName evidence="9">Transcription-repair-coupling factor</fullName>
        <shortName evidence="9">TRCF</shortName>
        <ecNumber evidence="9">3.6.4.-</ecNumber>
    </recommendedName>
</protein>
<comment type="similarity">
    <text evidence="9">In the C-terminal section; belongs to the helicase family. RecG subfamily.</text>
</comment>
<dbReference type="InterPro" id="IPR027417">
    <property type="entry name" value="P-loop_NTPase"/>
</dbReference>
<reference evidence="13" key="1">
    <citation type="submission" date="2018-03" db="EMBL/GenBank/DDBJ databases">
        <authorList>
            <person name="Sun L."/>
            <person name="Liu H."/>
            <person name="Chen W."/>
            <person name="Huang K."/>
            <person name="Liu W."/>
            <person name="Gao X."/>
        </authorList>
    </citation>
    <scope>NUCLEOTIDE SEQUENCE [LARGE SCALE GENOMIC DNA]</scope>
    <source>
        <strain evidence="13">SH9</strain>
    </source>
</reference>
<dbReference type="Gene3D" id="3.30.2060.10">
    <property type="entry name" value="Penicillin-binding protein 1b domain"/>
    <property type="match status" value="1"/>
</dbReference>
<dbReference type="AlphaFoldDB" id="A0A2T1HQJ5"/>
<dbReference type="SMART" id="SM01058">
    <property type="entry name" value="CarD_TRCF"/>
    <property type="match status" value="1"/>
</dbReference>
<dbReference type="Proteomes" id="UP000239772">
    <property type="component" value="Unassembled WGS sequence"/>
</dbReference>
<keyword evidence="13" id="KW-1185">Reference proteome</keyword>
<evidence type="ECO:0000313" key="12">
    <source>
        <dbReference type="EMBL" id="PSC03902.1"/>
    </source>
</evidence>
<evidence type="ECO:0000259" key="10">
    <source>
        <dbReference type="PROSITE" id="PS51192"/>
    </source>
</evidence>
<keyword evidence="3 9" id="KW-0227">DNA damage</keyword>
<dbReference type="Pfam" id="PF00270">
    <property type="entry name" value="DEAD"/>
    <property type="match status" value="1"/>
</dbReference>
<dbReference type="RefSeq" id="WP_106338140.1">
    <property type="nucleotide sequence ID" value="NZ_PVZS01000019.1"/>
</dbReference>
<evidence type="ECO:0000256" key="4">
    <source>
        <dbReference type="ARBA" id="ARBA00022801"/>
    </source>
</evidence>
<feature type="domain" description="Helicase ATP-binding" evidence="10">
    <location>
        <begin position="572"/>
        <end position="733"/>
    </location>
</feature>
<comment type="similarity">
    <text evidence="9">In the N-terminal section; belongs to the UvrB family.</text>
</comment>
<dbReference type="GO" id="GO:0003678">
    <property type="term" value="F:DNA helicase activity"/>
    <property type="evidence" value="ECO:0007669"/>
    <property type="project" value="TreeGrafter"/>
</dbReference>
<keyword evidence="5 12" id="KW-0347">Helicase</keyword>
<dbReference type="EMBL" id="PVZS01000019">
    <property type="protein sequence ID" value="PSC03902.1"/>
    <property type="molecule type" value="Genomic_DNA"/>
</dbReference>
<evidence type="ECO:0000256" key="9">
    <source>
        <dbReference type="HAMAP-Rule" id="MF_00969"/>
    </source>
</evidence>
<dbReference type="GO" id="GO:0000716">
    <property type="term" value="P:transcription-coupled nucleotide-excision repair, DNA damage recognition"/>
    <property type="evidence" value="ECO:0007669"/>
    <property type="project" value="UniProtKB-UniRule"/>
</dbReference>
<evidence type="ECO:0000256" key="5">
    <source>
        <dbReference type="ARBA" id="ARBA00022806"/>
    </source>
</evidence>
<evidence type="ECO:0000256" key="2">
    <source>
        <dbReference type="ARBA" id="ARBA00022741"/>
    </source>
</evidence>
<dbReference type="SMART" id="SM00490">
    <property type="entry name" value="HELICc"/>
    <property type="match status" value="1"/>
</dbReference>
<dbReference type="InterPro" id="IPR004576">
    <property type="entry name" value="Mfd"/>
</dbReference>
<dbReference type="InterPro" id="IPR001650">
    <property type="entry name" value="Helicase_C-like"/>
</dbReference>
<dbReference type="SMART" id="SM00982">
    <property type="entry name" value="TRCF"/>
    <property type="match status" value="1"/>
</dbReference>
<sequence length="1105" mass="118212">MTAAEIAETIAPAPAFVAPAQPVGLALALLEQAAAQPGGVLFIASGERQAAEIADLAQALAPGWDVLRWPAWDSLPFDLAPPSAAVMGRRAATLGRMAAGVERPLVVATAEAMLQRTPRPDAFREAALTLSAGDPIDTQALGKSLESLGYWLDERIDEAGEFGLRGGVVDIFPADADSPVRLDHADGRITEIRRFDPVTQRTEEAIPSITLAAASEAFAENGRQADGAEGAQSARASFAQRVLEAHEDLVAPRELFPAAQLVLAPDAEGRADAFLDMVSDGRGRPGEALYFGADAWGALVEGALRLERMPEAQSDVPAFAAERLPAESAARFLRKERDSGRTVVLSAPNRTWLRRLRRLAEEALGRSAEDIAGWEQARAADPGSLLAVESEADEGLRSPDAPITLVTAADVFGSRARASALATPAAVVLAGPDLRCGDVVVHRDHGLAVLETVETIEAPGAGPTETIRLRFAGDEILMVPADEAGLLWRYGSEPEAVALDRLGGEAWAKRRQEIEAELRETAGRIARLARERAGKTAPRLVPPRAAYERFASRFPYAETPDQARAIEDTLADLASGRPMDRLVCGDVGFGKTEVALRAAAAAALAGKQVAVAAPTTVLARQHLETFRKRFARMGIRVEGLSRFVTAAEARAVKAGLKDGSIRVAIGTHALASKDVAFEDLGLLIVDEEQRFGARQKAALAALGEGVHVLTMTATPIPRTLQAAMAGLRSLSVIATPPAARVPVRSVVQPFDQVSIRDVLLRERRRGGQSFVVCPRVEDIEPMRRRLAELWPEAEVLVAHGKMKPAEIDDSLIRFADGDGDVLLATNIVESGLDIPNANTMVVWRPDRFGLAQLHQLRGRVGRGRRRGVFILATDPAAKLGSHARKRLETLAALDRLGAGFAISARDLDQRGAGDLLGEDQSGHVRLVGAALYQDMLERAVKAARGEPVEEDWAPEIGMAAPGAIPADYIPEPDVRLELYVRLARARMAGELSALADEIEDRFGEPPDSVALLLEKARLAARCRDLDIARLDLGPQAVALGFRSGEAPPQWLNWALSRAKAGAPEWKRGRLIWAAPSPDAAAERAHAEKLLAWLEDARDKAEAAGA</sequence>
<name>A0A2T1HQJ5_9HYPH</name>
<evidence type="ECO:0000256" key="1">
    <source>
        <dbReference type="ARBA" id="ARBA00022490"/>
    </source>
</evidence>
<dbReference type="InterPro" id="IPR014001">
    <property type="entry name" value="Helicase_ATP-bd"/>
</dbReference>
<dbReference type="Pfam" id="PF02559">
    <property type="entry name" value="CarD_TRCF_RID"/>
    <property type="match status" value="1"/>
</dbReference>
<dbReference type="SMART" id="SM00487">
    <property type="entry name" value="DEXDc"/>
    <property type="match status" value="1"/>
</dbReference>
<evidence type="ECO:0000256" key="8">
    <source>
        <dbReference type="ARBA" id="ARBA00023204"/>
    </source>
</evidence>
<dbReference type="InterPro" id="IPR005118">
    <property type="entry name" value="TRCF_C"/>
</dbReference>
<feature type="domain" description="Helicase C-terminal" evidence="11">
    <location>
        <begin position="754"/>
        <end position="908"/>
    </location>
</feature>
<dbReference type="SUPFAM" id="SSF141259">
    <property type="entry name" value="CarD-like"/>
    <property type="match status" value="1"/>
</dbReference>
<keyword evidence="8 9" id="KW-0234">DNA repair</keyword>
<organism evidence="12 13">
    <name type="scientific">Alsobacter soli</name>
    <dbReference type="NCBI Taxonomy" id="2109933"/>
    <lineage>
        <taxon>Bacteria</taxon>
        <taxon>Pseudomonadati</taxon>
        <taxon>Pseudomonadota</taxon>
        <taxon>Alphaproteobacteria</taxon>
        <taxon>Hyphomicrobiales</taxon>
        <taxon>Alsobacteraceae</taxon>
        <taxon>Alsobacter</taxon>
    </lineage>
</organism>
<dbReference type="SUPFAM" id="SSF52540">
    <property type="entry name" value="P-loop containing nucleoside triphosphate hydrolases"/>
    <property type="match status" value="3"/>
</dbReference>
<dbReference type="GO" id="GO:0005737">
    <property type="term" value="C:cytoplasm"/>
    <property type="evidence" value="ECO:0007669"/>
    <property type="project" value="UniProtKB-SubCell"/>
</dbReference>
<dbReference type="Gene3D" id="3.40.50.300">
    <property type="entry name" value="P-loop containing nucleotide triphosphate hydrolases"/>
    <property type="match status" value="2"/>
</dbReference>
<dbReference type="PANTHER" id="PTHR47964:SF1">
    <property type="entry name" value="ATP-DEPENDENT DNA HELICASE HOMOLOG RECG, CHLOROPLASTIC"/>
    <property type="match status" value="1"/>
</dbReference>
<dbReference type="PROSITE" id="PS51192">
    <property type="entry name" value="HELICASE_ATP_BIND_1"/>
    <property type="match status" value="1"/>
</dbReference>
<keyword evidence="6 9" id="KW-0067">ATP-binding</keyword>
<dbReference type="Pfam" id="PF03461">
    <property type="entry name" value="TRCF"/>
    <property type="match status" value="1"/>
</dbReference>
<keyword evidence="7 9" id="KW-0238">DNA-binding</keyword>
<dbReference type="Pfam" id="PF00271">
    <property type="entry name" value="Helicase_C"/>
    <property type="match status" value="1"/>
</dbReference>
<dbReference type="CDD" id="cd17991">
    <property type="entry name" value="DEXHc_TRCF"/>
    <property type="match status" value="1"/>
</dbReference>
<comment type="caution">
    <text evidence="12">The sequence shown here is derived from an EMBL/GenBank/DDBJ whole genome shotgun (WGS) entry which is preliminary data.</text>
</comment>
<keyword evidence="2 9" id="KW-0547">Nucleotide-binding</keyword>
<keyword evidence="1 9" id="KW-0963">Cytoplasm</keyword>